<accession>A0A8J9ZSN8</accession>
<feature type="domain" description="SPRY" evidence="8">
    <location>
        <begin position="432"/>
        <end position="552"/>
    </location>
</feature>
<dbReference type="InterPro" id="IPR013320">
    <property type="entry name" value="ConA-like_dom_sf"/>
</dbReference>
<evidence type="ECO:0000259" key="7">
    <source>
        <dbReference type="SMART" id="SM00184"/>
    </source>
</evidence>
<dbReference type="Gene3D" id="1.20.5.170">
    <property type="match status" value="1"/>
</dbReference>
<keyword evidence="3" id="KW-0833">Ubl conjugation pathway</keyword>
<evidence type="ECO:0000313" key="10">
    <source>
        <dbReference type="EMBL" id="CAH1262040.1"/>
    </source>
</evidence>
<evidence type="ECO:0000259" key="8">
    <source>
        <dbReference type="SMART" id="SM00449"/>
    </source>
</evidence>
<dbReference type="SMART" id="SM00502">
    <property type="entry name" value="BBC"/>
    <property type="match status" value="1"/>
</dbReference>
<evidence type="ECO:0000256" key="6">
    <source>
        <dbReference type="SAM" id="Coils"/>
    </source>
</evidence>
<dbReference type="InterPro" id="IPR003877">
    <property type="entry name" value="SPRY_dom"/>
</dbReference>
<dbReference type="PRINTS" id="PR01407">
    <property type="entry name" value="BUTYPHLNCDUF"/>
</dbReference>
<dbReference type="InterPro" id="IPR001841">
    <property type="entry name" value="Znf_RING"/>
</dbReference>
<dbReference type="InterPro" id="IPR027370">
    <property type="entry name" value="Znf-RING_euk"/>
</dbReference>
<evidence type="ECO:0000256" key="3">
    <source>
        <dbReference type="ARBA" id="ARBA00022786"/>
    </source>
</evidence>
<dbReference type="Proteomes" id="UP000838412">
    <property type="component" value="Chromosome 4"/>
</dbReference>
<dbReference type="EMBL" id="OV696689">
    <property type="protein sequence ID" value="CAH1262040.1"/>
    <property type="molecule type" value="Genomic_DNA"/>
</dbReference>
<evidence type="ECO:0000259" key="9">
    <source>
        <dbReference type="SMART" id="SM00502"/>
    </source>
</evidence>
<evidence type="ECO:0000256" key="4">
    <source>
        <dbReference type="ARBA" id="ARBA00022833"/>
    </source>
</evidence>
<keyword evidence="2" id="KW-0863">Zinc-finger</keyword>
<evidence type="ECO:0000313" key="11">
    <source>
        <dbReference type="Proteomes" id="UP000838412"/>
    </source>
</evidence>
<evidence type="ECO:0000256" key="5">
    <source>
        <dbReference type="ARBA" id="ARBA00023054"/>
    </source>
</evidence>
<feature type="coiled-coil region" evidence="6">
    <location>
        <begin position="222"/>
        <end position="253"/>
    </location>
</feature>
<dbReference type="PROSITE" id="PS00518">
    <property type="entry name" value="ZF_RING_1"/>
    <property type="match status" value="1"/>
</dbReference>
<dbReference type="InterPro" id="IPR003649">
    <property type="entry name" value="Bbox_C"/>
</dbReference>
<protein>
    <submittedName>
        <fullName evidence="10">TRIM55 protein</fullName>
    </submittedName>
</protein>
<organism evidence="10 11">
    <name type="scientific">Branchiostoma lanceolatum</name>
    <name type="common">Common lancelet</name>
    <name type="synonym">Amphioxus lanceolatum</name>
    <dbReference type="NCBI Taxonomy" id="7740"/>
    <lineage>
        <taxon>Eukaryota</taxon>
        <taxon>Metazoa</taxon>
        <taxon>Chordata</taxon>
        <taxon>Cephalochordata</taxon>
        <taxon>Leptocardii</taxon>
        <taxon>Amphioxiformes</taxon>
        <taxon>Branchiostomatidae</taxon>
        <taxon>Branchiostoma</taxon>
    </lineage>
</organism>
<dbReference type="Pfam" id="PF00643">
    <property type="entry name" value="zf-B_box"/>
    <property type="match status" value="1"/>
</dbReference>
<evidence type="ECO:0000256" key="2">
    <source>
        <dbReference type="ARBA" id="ARBA00022771"/>
    </source>
</evidence>
<proteinExistence type="predicted"/>
<dbReference type="SUPFAM" id="SSF49899">
    <property type="entry name" value="Concanavalin A-like lectins/glucanases"/>
    <property type="match status" value="1"/>
</dbReference>
<dbReference type="InterPro" id="IPR003879">
    <property type="entry name" value="Butyrophylin_SPRY"/>
</dbReference>
<keyword evidence="4" id="KW-0862">Zinc</keyword>
<dbReference type="AlphaFoldDB" id="A0A8J9ZSN8"/>
<feature type="domain" description="RING-type" evidence="7">
    <location>
        <begin position="74"/>
        <end position="117"/>
    </location>
</feature>
<keyword evidence="1" id="KW-0479">Metal-binding</keyword>
<dbReference type="SMART" id="SM00449">
    <property type="entry name" value="SPRY"/>
    <property type="match status" value="1"/>
</dbReference>
<dbReference type="OrthoDB" id="4788989at2759"/>
<dbReference type="GO" id="GO:0008270">
    <property type="term" value="F:zinc ion binding"/>
    <property type="evidence" value="ECO:0007669"/>
    <property type="project" value="UniProtKB-KW"/>
</dbReference>
<dbReference type="Pfam" id="PF00622">
    <property type="entry name" value="SPRY"/>
    <property type="match status" value="1"/>
</dbReference>
<dbReference type="SUPFAM" id="SSF57845">
    <property type="entry name" value="B-box zinc-binding domain"/>
    <property type="match status" value="1"/>
</dbReference>
<dbReference type="InterPro" id="IPR013083">
    <property type="entry name" value="Znf_RING/FYVE/PHD"/>
</dbReference>
<dbReference type="Gene3D" id="2.60.120.920">
    <property type="match status" value="1"/>
</dbReference>
<evidence type="ECO:0000256" key="1">
    <source>
        <dbReference type="ARBA" id="ARBA00022723"/>
    </source>
</evidence>
<dbReference type="InterPro" id="IPR017907">
    <property type="entry name" value="Znf_RING_CS"/>
</dbReference>
<sequence>MLLSQVLFTFPSGASHLSSHSILVPPQVCKSNIMMAAPRKDGLDEPPPPNSLPVACVDTTPQAVMETVLSDLKCPICLDLLTVPVLMLPCQHNFCQTCLRDMFQGPYRSRRIRCPVCREEFWLSRGVDGVARNRLAEKVLETWQEEQAKPKPKTTMCADHPDERVNLFCQTDDRAICARCVITHHRHHDVTELGRVFQWKKAHLEASLERLDQTNGELDSFIELLNSVIMEVKDKAEEEKSKVTSAYDELISLLEDRKLGLMARVEEEAGGKLQELGEQADTCRDVLENSRVVSAQARLALDETDLGAFVVLAGQTKQRIDQAVSMVRDMARLPAADSHFLHAGIDLHREKEMVISLSQEEGTRFTLDPRTAHRELVLRHGNTVVAMDAERRTCRHASLDSSACSSGSDSCGNSERFTRFSYSVLGSVFLSNGTHYWEVDVSAATTYRLGVASSRVAREKSLGCTADAWCISREGGDYFAHHDVQIYMLSIQEYPRMIGVLLDCEHGTLTFFDTMRDYAVVHRFLDVRGEGPICPAFSVGEGHLVLYTGRTAPEFHSSSAHSGKVIYNFINLMGRMVGY</sequence>
<gene>
    <name evidence="10" type="primary">TRIM55</name>
    <name evidence="10" type="ORF">BLAG_LOCUS17288</name>
</gene>
<name>A0A8J9ZSN8_BRALA</name>
<dbReference type="SUPFAM" id="SSF57850">
    <property type="entry name" value="RING/U-box"/>
    <property type="match status" value="1"/>
</dbReference>
<dbReference type="SMART" id="SM00184">
    <property type="entry name" value="RING"/>
    <property type="match status" value="1"/>
</dbReference>
<dbReference type="InterPro" id="IPR043136">
    <property type="entry name" value="B30.2/SPRY_sf"/>
</dbReference>
<keyword evidence="11" id="KW-1185">Reference proteome</keyword>
<feature type="domain" description="B-box C-terminal" evidence="9">
    <location>
        <begin position="200"/>
        <end position="330"/>
    </location>
</feature>
<dbReference type="InterPro" id="IPR000315">
    <property type="entry name" value="Znf_B-box"/>
</dbReference>
<keyword evidence="5 6" id="KW-0175">Coiled coil</keyword>
<dbReference type="Gene3D" id="3.30.40.10">
    <property type="entry name" value="Zinc/RING finger domain, C3HC4 (zinc finger)"/>
    <property type="match status" value="1"/>
</dbReference>
<dbReference type="InterPro" id="IPR050143">
    <property type="entry name" value="TRIM/RBCC"/>
</dbReference>
<dbReference type="PANTHER" id="PTHR24103">
    <property type="entry name" value="E3 UBIQUITIN-PROTEIN LIGASE TRIM"/>
    <property type="match status" value="1"/>
</dbReference>
<reference evidence="10" key="1">
    <citation type="submission" date="2022-01" db="EMBL/GenBank/DDBJ databases">
        <authorList>
            <person name="Braso-Vives M."/>
        </authorList>
    </citation>
    <scope>NUCLEOTIDE SEQUENCE</scope>
</reference>
<dbReference type="Gene3D" id="3.30.160.60">
    <property type="entry name" value="Classic Zinc Finger"/>
    <property type="match status" value="1"/>
</dbReference>
<dbReference type="Pfam" id="PF13445">
    <property type="entry name" value="zf-RING_UBOX"/>
    <property type="match status" value="1"/>
</dbReference>
<dbReference type="CDD" id="cd13734">
    <property type="entry name" value="SPRY_PRY_C-II"/>
    <property type="match status" value="1"/>
</dbReference>